<name>A0A8H7ZHY2_9ASCO</name>
<keyword evidence="2" id="KW-1185">Reference proteome</keyword>
<accession>A0A8H7ZHY2</accession>
<sequence length="282" mass="32446">MKKPPYNTMVAPNGMLSPKAKALTYFIPRVHQILLNQEEAKARSLNYERPRLFGSKTNILYETMDEFCALYGFDLLTQLHIEKETRAILESNITLHKRVHLSGEHESEFPVILKERLLIILFEKESIQIGKEMERSGIKKPYCVITQKGTPSNFAKLFAVKLARRFVSSVIFIGDRDAEGINSYKKCRELIPEITYIKINDLFFNPETLRKYTKNQDSLLNGIIASSSSPQFIIDLAKDIQEGKNPLHLDNNYQLVKHLVALISETDFVQYKGGYCDLNIRK</sequence>
<dbReference type="SUPFAM" id="SSF56726">
    <property type="entry name" value="DNA topoisomerase IV, alpha subunit"/>
    <property type="match status" value="1"/>
</dbReference>
<comment type="caution">
    <text evidence="1">The sequence shown here is derived from an EMBL/GenBank/DDBJ whole genome shotgun (WGS) entry which is preliminary data.</text>
</comment>
<dbReference type="GO" id="GO:0003677">
    <property type="term" value="F:DNA binding"/>
    <property type="evidence" value="ECO:0007669"/>
    <property type="project" value="InterPro"/>
</dbReference>
<dbReference type="GeneID" id="93650836"/>
<gene>
    <name evidence="1" type="ORF">I9W82_002207</name>
</gene>
<evidence type="ECO:0000313" key="1">
    <source>
        <dbReference type="EMBL" id="KAG5420326.1"/>
    </source>
</evidence>
<dbReference type="GO" id="GO:0005694">
    <property type="term" value="C:chromosome"/>
    <property type="evidence" value="ECO:0007669"/>
    <property type="project" value="InterPro"/>
</dbReference>
<evidence type="ECO:0000313" key="2">
    <source>
        <dbReference type="Proteomes" id="UP000669133"/>
    </source>
</evidence>
<dbReference type="OrthoDB" id="10392735at2759"/>
<dbReference type="RefSeq" id="XP_067549442.1">
    <property type="nucleotide sequence ID" value="XM_067691037.1"/>
</dbReference>
<proteinExistence type="predicted"/>
<dbReference type="EMBL" id="JAEOAQ010000002">
    <property type="protein sequence ID" value="KAG5420326.1"/>
    <property type="molecule type" value="Genomic_DNA"/>
</dbReference>
<protein>
    <submittedName>
        <fullName evidence="1">Uncharacterized protein</fullName>
    </submittedName>
</protein>
<reference evidence="1 2" key="1">
    <citation type="submission" date="2020-12" db="EMBL/GenBank/DDBJ databases">
        <title>Effect of drift, selection, and recombination on the evolution of hybrid genomes in Candida yeast pathogens.</title>
        <authorList>
            <person name="Mixao V."/>
            <person name="Ksiezopolska E."/>
            <person name="Saus E."/>
            <person name="Boekhout T."/>
            <person name="Gacser A."/>
            <person name="Gabaldon T."/>
        </authorList>
    </citation>
    <scope>NUCLEOTIDE SEQUENCE [LARGE SCALE GENOMIC DNA]</scope>
    <source>
        <strain evidence="1 2">BP57</strain>
    </source>
</reference>
<dbReference type="Proteomes" id="UP000669133">
    <property type="component" value="Unassembled WGS sequence"/>
</dbReference>
<dbReference type="AlphaFoldDB" id="A0A8H7ZHY2"/>
<dbReference type="InterPro" id="IPR036078">
    <property type="entry name" value="Spo11/TopoVI_A_sf"/>
</dbReference>
<organism evidence="1 2">
    <name type="scientific">Candida metapsilosis</name>
    <dbReference type="NCBI Taxonomy" id="273372"/>
    <lineage>
        <taxon>Eukaryota</taxon>
        <taxon>Fungi</taxon>
        <taxon>Dikarya</taxon>
        <taxon>Ascomycota</taxon>
        <taxon>Saccharomycotina</taxon>
        <taxon>Pichiomycetes</taxon>
        <taxon>Debaryomycetaceae</taxon>
        <taxon>Candida/Lodderomyces clade</taxon>
        <taxon>Candida</taxon>
    </lineage>
</organism>